<dbReference type="InterPro" id="IPR038266">
    <property type="entry name" value="NapC/NirT_cytc_sf"/>
</dbReference>
<dbReference type="GO" id="GO:0022900">
    <property type="term" value="P:electron transport chain"/>
    <property type="evidence" value="ECO:0007669"/>
    <property type="project" value="InterPro"/>
</dbReference>
<protein>
    <submittedName>
        <fullName evidence="14">Cytochrome c nitrite reductase small subunit</fullName>
    </submittedName>
</protein>
<dbReference type="InterPro" id="IPR036280">
    <property type="entry name" value="Multihaem_cyt_sf"/>
</dbReference>
<dbReference type="InterPro" id="IPR051174">
    <property type="entry name" value="Cytochrome_c-type_ET"/>
</dbReference>
<evidence type="ECO:0000256" key="8">
    <source>
        <dbReference type="ARBA" id="ARBA00022982"/>
    </source>
</evidence>
<comment type="similarity">
    <text evidence="2">Belongs to the NapC/NirT/NrfH family.</text>
</comment>
<dbReference type="GO" id="GO:0009061">
    <property type="term" value="P:anaerobic respiration"/>
    <property type="evidence" value="ECO:0007669"/>
    <property type="project" value="TreeGrafter"/>
</dbReference>
<name>A0A2I1NBZ4_9BACT</name>
<dbReference type="Proteomes" id="UP000234639">
    <property type="component" value="Unassembled WGS sequence"/>
</dbReference>
<evidence type="ECO:0000313" key="14">
    <source>
        <dbReference type="EMBL" id="PKZ29885.1"/>
    </source>
</evidence>
<dbReference type="GO" id="GO:0005886">
    <property type="term" value="C:plasma membrane"/>
    <property type="evidence" value="ECO:0007669"/>
    <property type="project" value="UniProtKB-SubCell"/>
</dbReference>
<dbReference type="InterPro" id="IPR005126">
    <property type="entry name" value="NapC/NirT_cyt_c_N"/>
</dbReference>
<reference evidence="14 15" key="1">
    <citation type="submission" date="2017-12" db="EMBL/GenBank/DDBJ databases">
        <title>Phylogenetic diversity of female urinary microbiome.</title>
        <authorList>
            <person name="Thomas-White K."/>
            <person name="Wolfe A.J."/>
        </authorList>
    </citation>
    <scope>NUCLEOTIDE SEQUENCE [LARGE SCALE GENOMIC DNA]</scope>
    <source>
        <strain evidence="14 15">UMB0112</strain>
    </source>
</reference>
<keyword evidence="11 12" id="KW-0472">Membrane</keyword>
<keyword evidence="10" id="KW-0408">Iron</keyword>
<evidence type="ECO:0000313" key="15">
    <source>
        <dbReference type="Proteomes" id="UP000234639"/>
    </source>
</evidence>
<keyword evidence="6 12" id="KW-0812">Transmembrane</keyword>
<comment type="subcellular location">
    <subcellularLocation>
        <location evidence="1">Cell membrane</location>
    </subcellularLocation>
</comment>
<evidence type="ECO:0000256" key="9">
    <source>
        <dbReference type="ARBA" id="ARBA00022989"/>
    </source>
</evidence>
<evidence type="ECO:0000256" key="4">
    <source>
        <dbReference type="ARBA" id="ARBA00022475"/>
    </source>
</evidence>
<dbReference type="GO" id="GO:0046872">
    <property type="term" value="F:metal ion binding"/>
    <property type="evidence" value="ECO:0007669"/>
    <property type="project" value="UniProtKB-KW"/>
</dbReference>
<evidence type="ECO:0000256" key="1">
    <source>
        <dbReference type="ARBA" id="ARBA00004236"/>
    </source>
</evidence>
<evidence type="ECO:0000256" key="7">
    <source>
        <dbReference type="ARBA" id="ARBA00022723"/>
    </source>
</evidence>
<evidence type="ECO:0000256" key="5">
    <source>
        <dbReference type="ARBA" id="ARBA00022617"/>
    </source>
</evidence>
<sequence length="166" mass="18272">MKKLIDKIKRSPSAFATLVLVISFGLVIGHGLFTFVYAKGFSYFGHDSEACKNCHVMNQVYESWMKGGHQHVATCSDCHVPEGFVSKWLFKAENGLHHGYAVTFKQNPVSFQATNKGKNIIQNNCIACHSEYAAHSIDATMKKGAPGSEPLSCVSCHRQAGHAHNF</sequence>
<evidence type="ECO:0000256" key="6">
    <source>
        <dbReference type="ARBA" id="ARBA00022692"/>
    </source>
</evidence>
<evidence type="ECO:0000259" key="13">
    <source>
        <dbReference type="Pfam" id="PF03264"/>
    </source>
</evidence>
<evidence type="ECO:0000256" key="2">
    <source>
        <dbReference type="ARBA" id="ARBA00007395"/>
    </source>
</evidence>
<gene>
    <name evidence="14" type="primary">nrfH</name>
    <name evidence="14" type="ORF">CYJ41_00130</name>
</gene>
<evidence type="ECO:0000256" key="12">
    <source>
        <dbReference type="SAM" id="Phobius"/>
    </source>
</evidence>
<proteinExistence type="inferred from homology"/>
<dbReference type="EMBL" id="PKHU01000001">
    <property type="protein sequence ID" value="PKZ29885.1"/>
    <property type="molecule type" value="Genomic_DNA"/>
</dbReference>
<dbReference type="GO" id="GO:0009055">
    <property type="term" value="F:electron transfer activity"/>
    <property type="evidence" value="ECO:0007669"/>
    <property type="project" value="TreeGrafter"/>
</dbReference>
<dbReference type="AlphaFoldDB" id="A0A2I1NBZ4"/>
<evidence type="ECO:0000256" key="10">
    <source>
        <dbReference type="ARBA" id="ARBA00023004"/>
    </source>
</evidence>
<keyword evidence="4" id="KW-1003">Cell membrane</keyword>
<keyword evidence="7" id="KW-0479">Metal-binding</keyword>
<dbReference type="PANTHER" id="PTHR30333:SF1">
    <property type="entry name" value="CYTOCHROME C-TYPE PROTEIN NAPC"/>
    <property type="match status" value="1"/>
</dbReference>
<accession>A0A2I1NBZ4</accession>
<dbReference type="RefSeq" id="WP_101636382.1">
    <property type="nucleotide sequence ID" value="NZ_BQNW01000001.1"/>
</dbReference>
<feature type="transmembrane region" description="Helical" evidence="12">
    <location>
        <begin position="12"/>
        <end position="38"/>
    </location>
</feature>
<comment type="caution">
    <text evidence="14">The sequence shown here is derived from an EMBL/GenBank/DDBJ whole genome shotgun (WGS) entry which is preliminary data.</text>
</comment>
<dbReference type="Gene3D" id="1.10.3820.10">
    <property type="entry name" value="Di-heme elbow motif domain"/>
    <property type="match status" value="1"/>
</dbReference>
<keyword evidence="5" id="KW-0349">Heme</keyword>
<dbReference type="NCBIfam" id="TIGR03153">
    <property type="entry name" value="cytochr_NrfH"/>
    <property type="match status" value="1"/>
</dbReference>
<keyword evidence="3" id="KW-0813">Transport</keyword>
<organism evidence="14 15">
    <name type="scientific">Campylobacter ureolyticus</name>
    <dbReference type="NCBI Taxonomy" id="827"/>
    <lineage>
        <taxon>Bacteria</taxon>
        <taxon>Pseudomonadati</taxon>
        <taxon>Campylobacterota</taxon>
        <taxon>Epsilonproteobacteria</taxon>
        <taxon>Campylobacterales</taxon>
        <taxon>Campylobacteraceae</taxon>
        <taxon>Campylobacter</taxon>
    </lineage>
</organism>
<keyword evidence="8" id="KW-0249">Electron transport</keyword>
<evidence type="ECO:0000256" key="3">
    <source>
        <dbReference type="ARBA" id="ARBA00022448"/>
    </source>
</evidence>
<dbReference type="Pfam" id="PF03264">
    <property type="entry name" value="Cytochrom_NNT"/>
    <property type="match status" value="1"/>
</dbReference>
<dbReference type="PANTHER" id="PTHR30333">
    <property type="entry name" value="CYTOCHROME C-TYPE PROTEIN"/>
    <property type="match status" value="1"/>
</dbReference>
<evidence type="ECO:0000256" key="11">
    <source>
        <dbReference type="ARBA" id="ARBA00023136"/>
    </source>
</evidence>
<feature type="domain" description="NapC/NirT cytochrome c N-terminal" evidence="13">
    <location>
        <begin position="15"/>
        <end position="163"/>
    </location>
</feature>
<dbReference type="SUPFAM" id="SSF48695">
    <property type="entry name" value="Multiheme cytochromes"/>
    <property type="match status" value="1"/>
</dbReference>
<keyword evidence="9 12" id="KW-1133">Transmembrane helix</keyword>
<dbReference type="InterPro" id="IPR017571">
    <property type="entry name" value="NrfH"/>
</dbReference>